<keyword evidence="17" id="KW-0443">Lipid metabolism</keyword>
<evidence type="ECO:0000259" key="35">
    <source>
        <dbReference type="Pfam" id="PF23094"/>
    </source>
</evidence>
<evidence type="ECO:0000256" key="24">
    <source>
        <dbReference type="ARBA" id="ARBA00066596"/>
    </source>
</evidence>
<proteinExistence type="inferred from homology"/>
<dbReference type="Pfam" id="PF00082">
    <property type="entry name" value="Peptidase_S8"/>
    <property type="match status" value="1"/>
</dbReference>
<dbReference type="GO" id="GO:0008203">
    <property type="term" value="P:cholesterol metabolic process"/>
    <property type="evidence" value="ECO:0007669"/>
    <property type="project" value="UniProtKB-KW"/>
</dbReference>
<evidence type="ECO:0000256" key="7">
    <source>
        <dbReference type="ARBA" id="ARBA00022670"/>
    </source>
</evidence>
<dbReference type="GO" id="GO:0004252">
    <property type="term" value="F:serine-type endopeptidase activity"/>
    <property type="evidence" value="ECO:0007669"/>
    <property type="project" value="UniProtKB-UniRule"/>
</dbReference>
<dbReference type="PROSITE" id="PS51892">
    <property type="entry name" value="SUBTILASE"/>
    <property type="match status" value="1"/>
</dbReference>
<keyword evidence="18 30" id="KW-0472">Membrane</keyword>
<comment type="caution">
    <text evidence="36">The sequence shown here is derived from an EMBL/GenBank/DDBJ whole genome shotgun (WGS) entry which is preliminary data.</text>
</comment>
<feature type="transmembrane region" description="Helical" evidence="30">
    <location>
        <begin position="1380"/>
        <end position="1399"/>
    </location>
</feature>
<protein>
    <recommendedName>
        <fullName evidence="25">Membrane-bound transcription factor site-1 protease</fullName>
        <ecNumber evidence="24">3.4.21.112</ecNumber>
    </recommendedName>
    <alternativeName>
        <fullName evidence="26">Endopeptidase S1P</fullName>
    </alternativeName>
</protein>
<dbReference type="EC" id="3.4.21.112" evidence="24"/>
<keyword evidence="13 27" id="KW-0720">Serine protease</keyword>
<dbReference type="Proteomes" id="UP000663828">
    <property type="component" value="Unassembled WGS sequence"/>
</dbReference>
<evidence type="ECO:0000259" key="32">
    <source>
        <dbReference type="Pfam" id="PF01145"/>
    </source>
</evidence>
<feature type="transmembrane region" description="Helical" evidence="30">
    <location>
        <begin position="6"/>
        <end position="26"/>
    </location>
</feature>
<dbReference type="SUPFAM" id="SSF117892">
    <property type="entry name" value="Band 7/SPFH domain"/>
    <property type="match status" value="1"/>
</dbReference>
<dbReference type="SUPFAM" id="SSF52743">
    <property type="entry name" value="Subtilisin-like"/>
    <property type="match status" value="1"/>
</dbReference>
<evidence type="ECO:0000259" key="33">
    <source>
        <dbReference type="Pfam" id="PF23001"/>
    </source>
</evidence>
<evidence type="ECO:0000256" key="19">
    <source>
        <dbReference type="ARBA" id="ARBA00023145"/>
    </source>
</evidence>
<dbReference type="InterPro" id="IPR023828">
    <property type="entry name" value="Peptidase_S8_Ser-AS"/>
</dbReference>
<dbReference type="Pfam" id="PF23094">
    <property type="entry name" value="MBTPS1_3rd"/>
    <property type="match status" value="1"/>
</dbReference>
<keyword evidence="21" id="KW-0325">Glycoprotein</keyword>
<dbReference type="GO" id="GO:0006508">
    <property type="term" value="P:proteolysis"/>
    <property type="evidence" value="ECO:0007669"/>
    <property type="project" value="UniProtKB-KW"/>
</dbReference>
<keyword evidence="22" id="KW-0753">Steroid metabolism</keyword>
<evidence type="ECO:0000256" key="23">
    <source>
        <dbReference type="ARBA" id="ARBA00050826"/>
    </source>
</evidence>
<keyword evidence="5" id="KW-0153">Cholesterol metabolism</keyword>
<feature type="active site" description="Charge relay system" evidence="27">
    <location>
        <position position="776"/>
    </location>
</feature>
<evidence type="ECO:0000256" key="5">
    <source>
        <dbReference type="ARBA" id="ARBA00022548"/>
    </source>
</evidence>
<keyword evidence="12" id="KW-0256">Endoplasmic reticulum</keyword>
<dbReference type="InterPro" id="IPR050131">
    <property type="entry name" value="Peptidase_S8_subtilisin-like"/>
</dbReference>
<feature type="domain" description="Peptidase S8/S53" evidence="31">
    <location>
        <begin position="571"/>
        <end position="828"/>
    </location>
</feature>
<dbReference type="PANTHER" id="PTHR43806">
    <property type="entry name" value="PEPTIDASE S8"/>
    <property type="match status" value="1"/>
</dbReference>
<evidence type="ECO:0000256" key="25">
    <source>
        <dbReference type="ARBA" id="ARBA00067283"/>
    </source>
</evidence>
<keyword evidence="11" id="KW-0068">Autocatalytic cleavage</keyword>
<sequence>MPGVSFVLVAVGIALSLITIISLLIASLGRLNTDEIAISYNTISKKLSREVQSSGLHLNAPGFRFIKFPSVFTSMEFDDISCLNQDGVVINLDVTLQFQADPKYLYDIVLQFKDFDGYKKILYATGRAAVHDTCAHFNTTAFQSMRGYFQVKLLEEMKNTFGPFYAILRDLQVNNVRRPADFETAVKDKEAAKENIKIAENERPKLLTQARTEYQKALKQAQIIKERADTDSNIILNQADAEAEAVRARYQSETDAYVELKNKMRLNVEALLNYMAIRVVGSSKSDVYINMKSPAQIMSRKRKNSDSNNNEHDNKQRQRMTTYHLNNIFQTTQQKLYDGSKNFFRKLKDAALNNGTKSNPMVSLCSSMHCTVSIISTCDYCEKQYCSNHLTSSWTTMVSVLHKSLFLYLLFFITTINTNEVFPCNLTANIDEQNFSVQYEAKAIQDEFIVQFTGYYNELTRSNYLARVFQRNHVFDYEIVKRKNLMQRYPSDFDIVRFNNDDQVIEALKKHPLIRAVNAHRQIIRHIHHAKVEGDSDVNGNKRKLHRSPPNHIRIAESLQAPKLWKMGHRGAGIHVAIFDTGIQAGHPHFPNIAEVTNWTDEKNDHDTIGHGLFVAGVIGSNKECLGIAPEAQLHIFKVFTNNQISYTSWFLDAFNYAIVKKVHVLNLSIGGPDFMDQPFIDKVWDLTSNSIILVSAIGNDGPLYGTLNNPADQMDVIGVGSITVDDAISRFSSRGMTTWELPSGYGRMKPDLVTYGSFVRGSNLVSGCKVLSGTSVASPVVAGAVALLASSVLHRTPNIINPASLKQALLASAHRLRHANMFEQGHGKLNLLRAFRILNQYVPQASLSPSYIDFTECPYFWPYCLQPLYHSAMPIIVNVTILNGMDVVGEVVGQPQWHPQDSNGQHLELSFDFSTKLWPWSGYLAISMTVHRDAADFEGTVQGHVTLTVESPAKDSESLVQRSDLVLPIRVRIIPTPVRSHRILWDQYHSIGYPPGYFPRDDLKQKKDPLDWNGDHIHTNFRHAYEHLRNAGYFVEVLGQPYTCFDASLYGTLLVVDPEEEFFDQEIAKLHNDVVNKSLSLIIFADWYNASVMKRVQFYDENTRQWWLPETGGANLPALNKMLKPLGIALGDTVLEGNYELGEHMIYYASGTHIVRFPADGYLIYRPLNDQGETIIQMPVSPHMPQQRHLNLEDHERPKKPQIDIESIMKPHPISMPILGLVESAGGGRVAVYGDSNCIDSVHLVHDCYWLLLALLEFTTSSRVPKLFLQLDENRQMDLDVPELQQLNTSRLHIFSRVIEKNSLDNTTRQRPLPQCIVNKPVKSSEPLANTPASNMNIMKYQNPSMPNEDDTVVANVMVDTSETSSRFTKTFFSVRNPMFIPTLFGSFGVLCVFIILCRSQLYRLLIFIVYGNGFYDRRSGSSRLKQITKHNQYHYMAALNKP</sequence>
<evidence type="ECO:0000256" key="27">
    <source>
        <dbReference type="PROSITE-ProRule" id="PRU01240"/>
    </source>
</evidence>
<evidence type="ECO:0000256" key="18">
    <source>
        <dbReference type="ARBA" id="ARBA00023136"/>
    </source>
</evidence>
<reference evidence="36" key="1">
    <citation type="submission" date="2021-02" db="EMBL/GenBank/DDBJ databases">
        <authorList>
            <person name="Nowell W R."/>
        </authorList>
    </citation>
    <scope>NUCLEOTIDE SEQUENCE</scope>
</reference>
<keyword evidence="15 30" id="KW-1133">Transmembrane helix</keyword>
<keyword evidence="14" id="KW-0106">Calcium</keyword>
<dbReference type="Pfam" id="PF01145">
    <property type="entry name" value="Band_7"/>
    <property type="match status" value="1"/>
</dbReference>
<feature type="region of interest" description="Disordered" evidence="29">
    <location>
        <begin position="294"/>
        <end position="317"/>
    </location>
</feature>
<accession>A0A814XGW4</accession>
<evidence type="ECO:0000256" key="16">
    <source>
        <dbReference type="ARBA" id="ARBA00023034"/>
    </source>
</evidence>
<dbReference type="GO" id="GO:0005789">
    <property type="term" value="C:endoplasmic reticulum membrane"/>
    <property type="evidence" value="ECO:0007669"/>
    <property type="project" value="UniProtKB-SubCell"/>
</dbReference>
<evidence type="ECO:0000256" key="20">
    <source>
        <dbReference type="ARBA" id="ARBA00023166"/>
    </source>
</evidence>
<feature type="domain" description="Membrane-bound transcription factor site-1 protease-like N-terminal" evidence="33">
    <location>
        <begin position="444"/>
        <end position="521"/>
    </location>
</feature>
<evidence type="ECO:0000256" key="8">
    <source>
        <dbReference type="ARBA" id="ARBA00022692"/>
    </source>
</evidence>
<dbReference type="InterPro" id="IPR000209">
    <property type="entry name" value="Peptidase_S8/S53_dom"/>
</dbReference>
<evidence type="ECO:0000256" key="28">
    <source>
        <dbReference type="SAM" id="Coils"/>
    </source>
</evidence>
<dbReference type="PROSITE" id="PS00138">
    <property type="entry name" value="SUBTILASE_SER"/>
    <property type="match status" value="1"/>
</dbReference>
<dbReference type="Pfam" id="PF23090">
    <property type="entry name" value="MBTPS1_4th"/>
    <property type="match status" value="1"/>
</dbReference>
<feature type="domain" description="Band 7" evidence="32">
    <location>
        <begin position="32"/>
        <end position="199"/>
    </location>
</feature>
<comment type="cofactor">
    <cofactor evidence="1">
        <name>Ca(2+)</name>
        <dbReference type="ChEBI" id="CHEBI:29108"/>
    </cofactor>
</comment>
<feature type="domain" description="MBTPS1 third" evidence="35">
    <location>
        <begin position="849"/>
        <end position="977"/>
    </location>
</feature>
<comment type="similarity">
    <text evidence="4 27">Belongs to the peptidase S8 family.</text>
</comment>
<evidence type="ECO:0000256" key="3">
    <source>
        <dbReference type="ARBA" id="ARBA00004194"/>
    </source>
</evidence>
<evidence type="ECO:0000256" key="2">
    <source>
        <dbReference type="ARBA" id="ARBA00004115"/>
    </source>
</evidence>
<evidence type="ECO:0000256" key="12">
    <source>
        <dbReference type="ARBA" id="ARBA00022824"/>
    </source>
</evidence>
<dbReference type="InterPro" id="IPR055143">
    <property type="entry name" value="MBTP1_N"/>
</dbReference>
<keyword evidence="19" id="KW-0865">Zymogen</keyword>
<evidence type="ECO:0000256" key="22">
    <source>
        <dbReference type="ARBA" id="ARBA00023221"/>
    </source>
</evidence>
<keyword evidence="7 27" id="KW-0645">Protease</keyword>
<dbReference type="GO" id="GO:0000139">
    <property type="term" value="C:Golgi membrane"/>
    <property type="evidence" value="ECO:0007669"/>
    <property type="project" value="UniProtKB-SubCell"/>
</dbReference>
<keyword evidence="9" id="KW-0732">Signal</keyword>
<evidence type="ECO:0000256" key="15">
    <source>
        <dbReference type="ARBA" id="ARBA00022989"/>
    </source>
</evidence>
<dbReference type="Pfam" id="PF23001">
    <property type="entry name" value="MBTP1_N"/>
    <property type="match status" value="1"/>
</dbReference>
<evidence type="ECO:0000259" key="34">
    <source>
        <dbReference type="Pfam" id="PF23090"/>
    </source>
</evidence>
<evidence type="ECO:0000256" key="17">
    <source>
        <dbReference type="ARBA" id="ARBA00023098"/>
    </source>
</evidence>
<feature type="domain" description="MBTPS1 fourth" evidence="34">
    <location>
        <begin position="978"/>
        <end position="1264"/>
    </location>
</feature>
<evidence type="ECO:0000256" key="21">
    <source>
        <dbReference type="ARBA" id="ARBA00023180"/>
    </source>
</evidence>
<dbReference type="InterPro" id="IPR036013">
    <property type="entry name" value="Band_7/SPFH_dom_sf"/>
</dbReference>
<dbReference type="InterPro" id="IPR057032">
    <property type="entry name" value="MBTPS1_4th"/>
</dbReference>
<keyword evidence="37" id="KW-1185">Reference proteome</keyword>
<evidence type="ECO:0000256" key="4">
    <source>
        <dbReference type="ARBA" id="ARBA00011073"/>
    </source>
</evidence>
<dbReference type="FunFam" id="3.40.50.200:FF:000008">
    <property type="entry name" value="Membrane-bound transcription factor site-1 protease preproprotein"/>
    <property type="match status" value="1"/>
</dbReference>
<evidence type="ECO:0000313" key="36">
    <source>
        <dbReference type="EMBL" id="CAF1214919.1"/>
    </source>
</evidence>
<dbReference type="PRINTS" id="PR00723">
    <property type="entry name" value="SUBTILISIN"/>
</dbReference>
<evidence type="ECO:0000259" key="31">
    <source>
        <dbReference type="Pfam" id="PF00082"/>
    </source>
</evidence>
<keyword evidence="20" id="KW-1207">Sterol metabolism</keyword>
<evidence type="ECO:0000313" key="37">
    <source>
        <dbReference type="Proteomes" id="UP000663828"/>
    </source>
</evidence>
<feature type="coiled-coil region" evidence="28">
    <location>
        <begin position="182"/>
        <end position="263"/>
    </location>
</feature>
<comment type="catalytic activity">
    <reaction evidence="23">
        <text>Processes precursors containing basic and hydrophobic/aliphatic residues at P4 and P2, respectively, with a relatively relaxed acceptance of amino acids at P1 and P3.</text>
        <dbReference type="EC" id="3.4.21.112"/>
    </reaction>
</comment>
<dbReference type="EMBL" id="CAJNOR010001884">
    <property type="protein sequence ID" value="CAF1214919.1"/>
    <property type="molecule type" value="Genomic_DNA"/>
</dbReference>
<evidence type="ECO:0000256" key="30">
    <source>
        <dbReference type="SAM" id="Phobius"/>
    </source>
</evidence>
<dbReference type="PANTHER" id="PTHR43806:SF7">
    <property type="entry name" value="MEMBRANE-BOUND TRANSCRIPTION FACTOR SITE-1 PROTEASE"/>
    <property type="match status" value="1"/>
</dbReference>
<keyword evidence="28" id="KW-0175">Coiled coil</keyword>
<evidence type="ECO:0000256" key="13">
    <source>
        <dbReference type="ARBA" id="ARBA00022825"/>
    </source>
</evidence>
<evidence type="ECO:0000256" key="14">
    <source>
        <dbReference type="ARBA" id="ARBA00022837"/>
    </source>
</evidence>
<dbReference type="InterPro" id="IPR001107">
    <property type="entry name" value="Band_7"/>
</dbReference>
<evidence type="ECO:0000256" key="26">
    <source>
        <dbReference type="ARBA" id="ARBA00081324"/>
    </source>
</evidence>
<feature type="active site" description="Charge relay system" evidence="27">
    <location>
        <position position="580"/>
    </location>
</feature>
<dbReference type="InterPro" id="IPR015500">
    <property type="entry name" value="Peptidase_S8_subtilisin-rel"/>
</dbReference>
<dbReference type="InterPro" id="IPR036852">
    <property type="entry name" value="Peptidase_S8/S53_dom_sf"/>
</dbReference>
<feature type="active site" description="Charge relay system" evidence="27">
    <location>
        <position position="611"/>
    </location>
</feature>
<evidence type="ECO:0000256" key="11">
    <source>
        <dbReference type="ARBA" id="ARBA00022813"/>
    </source>
</evidence>
<evidence type="ECO:0000256" key="10">
    <source>
        <dbReference type="ARBA" id="ARBA00022801"/>
    </source>
</evidence>
<evidence type="ECO:0000256" key="9">
    <source>
        <dbReference type="ARBA" id="ARBA00022729"/>
    </source>
</evidence>
<evidence type="ECO:0000256" key="1">
    <source>
        <dbReference type="ARBA" id="ARBA00001913"/>
    </source>
</evidence>
<dbReference type="InterPro" id="IPR057060">
    <property type="entry name" value="MBTPS1_3rd"/>
</dbReference>
<organism evidence="36 37">
    <name type="scientific">Adineta ricciae</name>
    <name type="common">Rotifer</name>
    <dbReference type="NCBI Taxonomy" id="249248"/>
    <lineage>
        <taxon>Eukaryota</taxon>
        <taxon>Metazoa</taxon>
        <taxon>Spiralia</taxon>
        <taxon>Gnathifera</taxon>
        <taxon>Rotifera</taxon>
        <taxon>Eurotatoria</taxon>
        <taxon>Bdelloidea</taxon>
        <taxon>Adinetida</taxon>
        <taxon>Adinetidae</taxon>
        <taxon>Adineta</taxon>
    </lineage>
</organism>
<keyword evidence="16" id="KW-0333">Golgi apparatus</keyword>
<comment type="subcellular location">
    <subcellularLocation>
        <location evidence="2">Endoplasmic reticulum membrane</location>
        <topology evidence="2">Single-pass type I membrane protein</topology>
    </subcellularLocation>
    <subcellularLocation>
        <location evidence="3">Golgi apparatus membrane</location>
        <topology evidence="3">Single-pass membrane protein</topology>
    </subcellularLocation>
</comment>
<gene>
    <name evidence="36" type="ORF">XAT740_LOCUS24396</name>
</gene>
<keyword evidence="8 30" id="KW-0812">Transmembrane</keyword>
<keyword evidence="10 27" id="KW-0378">Hydrolase</keyword>
<evidence type="ECO:0000256" key="6">
    <source>
        <dbReference type="ARBA" id="ARBA00022553"/>
    </source>
</evidence>
<evidence type="ECO:0000256" key="29">
    <source>
        <dbReference type="SAM" id="MobiDB-lite"/>
    </source>
</evidence>
<keyword evidence="6" id="KW-0597">Phosphoprotein</keyword>
<dbReference type="Gene3D" id="3.40.50.200">
    <property type="entry name" value="Peptidase S8/S53 domain"/>
    <property type="match status" value="1"/>
</dbReference>
<name>A0A814XGW4_ADIRI</name>